<dbReference type="PATRIC" id="fig|28229.3.peg.2208"/>
<dbReference type="RefSeq" id="WP_033082270.1">
    <property type="nucleotide sequence ID" value="NZ_JQEC01000022.1"/>
</dbReference>
<dbReference type="PANTHER" id="PTHR36154:SF1">
    <property type="entry name" value="DNA-BINDING TRANSCRIPTIONAL ACTIVATOR ALPA"/>
    <property type="match status" value="1"/>
</dbReference>
<sequence length="67" mass="7593">MSNNIIRLPAVKAKTGLSRSSIYLRMSKNEFPKSISLGDRAIGWLESDIEQWIEEKVSASKQLQREG</sequence>
<dbReference type="OrthoDB" id="8455288at2"/>
<accession>A0A099KUX6</accession>
<name>A0A099KUX6_COLPS</name>
<evidence type="ECO:0000313" key="2">
    <source>
        <dbReference type="Proteomes" id="UP000029868"/>
    </source>
</evidence>
<evidence type="ECO:0000313" key="1">
    <source>
        <dbReference type="EMBL" id="KGJ93602.1"/>
    </source>
</evidence>
<dbReference type="EMBL" id="JQEC01000022">
    <property type="protein sequence ID" value="KGJ93602.1"/>
    <property type="molecule type" value="Genomic_DNA"/>
</dbReference>
<dbReference type="InterPro" id="IPR052931">
    <property type="entry name" value="Prophage_regulatory_activator"/>
</dbReference>
<proteinExistence type="predicted"/>
<dbReference type="AlphaFoldDB" id="A0A099KUX6"/>
<protein>
    <submittedName>
        <fullName evidence="1">Phage transcriptional regulator, AlpA</fullName>
    </submittedName>
</protein>
<dbReference type="InterPro" id="IPR010260">
    <property type="entry name" value="AlpA"/>
</dbReference>
<gene>
    <name evidence="1" type="ORF">GAB14E_0416</name>
</gene>
<dbReference type="PANTHER" id="PTHR36154">
    <property type="entry name" value="DNA-BINDING TRANSCRIPTIONAL ACTIVATOR ALPA"/>
    <property type="match status" value="1"/>
</dbReference>
<dbReference type="Proteomes" id="UP000029868">
    <property type="component" value="Unassembled WGS sequence"/>
</dbReference>
<comment type="caution">
    <text evidence="1">The sequence shown here is derived from an EMBL/GenBank/DDBJ whole genome shotgun (WGS) entry which is preliminary data.</text>
</comment>
<organism evidence="1 2">
    <name type="scientific">Colwellia psychrerythraea</name>
    <name type="common">Vibrio psychroerythus</name>
    <dbReference type="NCBI Taxonomy" id="28229"/>
    <lineage>
        <taxon>Bacteria</taxon>
        <taxon>Pseudomonadati</taxon>
        <taxon>Pseudomonadota</taxon>
        <taxon>Gammaproteobacteria</taxon>
        <taxon>Alteromonadales</taxon>
        <taxon>Colwelliaceae</taxon>
        <taxon>Colwellia</taxon>
    </lineage>
</organism>
<dbReference type="Gene3D" id="1.10.238.160">
    <property type="match status" value="1"/>
</dbReference>
<dbReference type="Pfam" id="PF05930">
    <property type="entry name" value="Phage_AlpA"/>
    <property type="match status" value="1"/>
</dbReference>
<reference evidence="1 2" key="1">
    <citation type="submission" date="2014-08" db="EMBL/GenBank/DDBJ databases">
        <title>Genomic and Phenotypic Diversity of Colwellia psychrerythraea strains from Disparate Marine Basins.</title>
        <authorList>
            <person name="Techtmann S.M."/>
            <person name="Stelling S.C."/>
            <person name="Utturkar S.M."/>
            <person name="Alshibli N."/>
            <person name="Harris A."/>
            <person name="Brown S.D."/>
            <person name="Hazen T.C."/>
        </authorList>
    </citation>
    <scope>NUCLEOTIDE SEQUENCE [LARGE SCALE GENOMIC DNA]</scope>
    <source>
        <strain evidence="1 2">GAB14E</strain>
    </source>
</reference>